<feature type="binding site" evidence="6">
    <location>
        <position position="84"/>
    </location>
    <ligand>
        <name>3-methyl-2-oxobutanoate</name>
        <dbReference type="ChEBI" id="CHEBI:11851"/>
    </ligand>
</feature>
<dbReference type="InterPro" id="IPR040442">
    <property type="entry name" value="Pyrv_kinase-like_dom_sf"/>
</dbReference>
<keyword evidence="3 6" id="KW-0566">Pantothenate biosynthesis</keyword>
<dbReference type="Pfam" id="PF02548">
    <property type="entry name" value="Pantoate_transf"/>
    <property type="match status" value="1"/>
</dbReference>
<evidence type="ECO:0000256" key="2">
    <source>
        <dbReference type="ARBA" id="ARBA00011424"/>
    </source>
</evidence>
<evidence type="ECO:0000256" key="4">
    <source>
        <dbReference type="ARBA" id="ARBA00022679"/>
    </source>
</evidence>
<dbReference type="EMBL" id="CP121472">
    <property type="protein sequence ID" value="WPL19795.1"/>
    <property type="molecule type" value="Genomic_DNA"/>
</dbReference>
<comment type="function">
    <text evidence="6">Catalyzes the reversible reaction in which hydroxymethyl group from 5,10-methylenetetrahydrofolate is transferred onto alpha-ketoisovalerate to form ketopantoate.</text>
</comment>
<dbReference type="CDD" id="cd06557">
    <property type="entry name" value="KPHMT-like"/>
    <property type="match status" value="1"/>
</dbReference>
<keyword evidence="5 6" id="KW-0479">Metal-binding</keyword>
<feature type="binding site" evidence="6">
    <location>
        <position position="113"/>
    </location>
    <ligand>
        <name>3-methyl-2-oxobutanoate</name>
        <dbReference type="ChEBI" id="CHEBI:11851"/>
    </ligand>
</feature>
<dbReference type="RefSeq" id="WP_328985546.1">
    <property type="nucleotide sequence ID" value="NZ_CP121472.1"/>
</dbReference>
<dbReference type="NCBIfam" id="TIGR00222">
    <property type="entry name" value="panB"/>
    <property type="match status" value="1"/>
</dbReference>
<reference evidence="7 8" key="1">
    <citation type="journal article" date="2023" name="Microorganisms">
        <title>Thiorhodovibrio frisius and Trv. litoralis spp. nov., Two Novel Members from a Clade of Fastidious Purple Sulfur Bacteria That Exhibit Unique Red-Shifted Light-Harvesting Capabilities.</title>
        <authorList>
            <person name="Methner A."/>
            <person name="Kuzyk S.B."/>
            <person name="Petersen J."/>
            <person name="Bauer S."/>
            <person name="Brinkmann H."/>
            <person name="Sichau K."/>
            <person name="Wanner G."/>
            <person name="Wolf J."/>
            <person name="Neumann-Schaal M."/>
            <person name="Henke P."/>
            <person name="Tank M."/>
            <person name="Sproer C."/>
            <person name="Bunk B."/>
            <person name="Overmann J."/>
        </authorList>
    </citation>
    <scope>NUCLEOTIDE SEQUENCE [LARGE SCALE GENOMIC DNA]</scope>
    <source>
        <strain evidence="7 8">DSM 6702</strain>
    </source>
</reference>
<dbReference type="Gene3D" id="3.20.20.60">
    <property type="entry name" value="Phosphoenolpyruvate-binding domains"/>
    <property type="match status" value="1"/>
</dbReference>
<evidence type="ECO:0000313" key="7">
    <source>
        <dbReference type="EMBL" id="WPL19795.1"/>
    </source>
</evidence>
<comment type="similarity">
    <text evidence="1 6">Belongs to the PanB family.</text>
</comment>
<accession>A0ABZ0SKH7</accession>
<dbReference type="EC" id="2.1.2.11" evidence="6"/>
<dbReference type="Proteomes" id="UP001432180">
    <property type="component" value="Chromosome"/>
</dbReference>
<comment type="subcellular location">
    <subcellularLocation>
        <location evidence="6">Cytoplasm</location>
    </subcellularLocation>
</comment>
<dbReference type="HAMAP" id="MF_00156">
    <property type="entry name" value="PanB"/>
    <property type="match status" value="1"/>
</dbReference>
<gene>
    <name evidence="6 7" type="primary">panB</name>
    <name evidence="7" type="ORF">Thiowin_04939</name>
</gene>
<keyword evidence="8" id="KW-1185">Reference proteome</keyword>
<dbReference type="PANTHER" id="PTHR20881">
    <property type="entry name" value="3-METHYL-2-OXOBUTANOATE HYDROXYMETHYLTRANSFERASE"/>
    <property type="match status" value="1"/>
</dbReference>
<feature type="active site" description="Proton acceptor" evidence="6">
    <location>
        <position position="182"/>
    </location>
</feature>
<organism evidence="7 8">
    <name type="scientific">Thiorhodovibrio winogradskyi</name>
    <dbReference type="NCBI Taxonomy" id="77007"/>
    <lineage>
        <taxon>Bacteria</taxon>
        <taxon>Pseudomonadati</taxon>
        <taxon>Pseudomonadota</taxon>
        <taxon>Gammaproteobacteria</taxon>
        <taxon>Chromatiales</taxon>
        <taxon>Chromatiaceae</taxon>
        <taxon>Thiorhodovibrio</taxon>
    </lineage>
</organism>
<protein>
    <recommendedName>
        <fullName evidence="6">3-methyl-2-oxobutanoate hydroxymethyltransferase</fullName>
        <ecNumber evidence="6">2.1.2.11</ecNumber>
    </recommendedName>
    <alternativeName>
        <fullName evidence="6">Ketopantoate hydroxymethyltransferase</fullName>
        <shortName evidence="6">KPHMT</shortName>
    </alternativeName>
</protein>
<feature type="binding site" evidence="6">
    <location>
        <position position="84"/>
    </location>
    <ligand>
        <name>Mg(2+)</name>
        <dbReference type="ChEBI" id="CHEBI:18420"/>
    </ligand>
</feature>
<dbReference type="InterPro" id="IPR003700">
    <property type="entry name" value="Pantoate_hydroxy_MeTrfase"/>
</dbReference>
<dbReference type="NCBIfam" id="NF001452">
    <property type="entry name" value="PRK00311.1"/>
    <property type="match status" value="1"/>
</dbReference>
<name>A0ABZ0SKH7_9GAMM</name>
<evidence type="ECO:0000256" key="1">
    <source>
        <dbReference type="ARBA" id="ARBA00008676"/>
    </source>
</evidence>
<dbReference type="SUPFAM" id="SSF51621">
    <property type="entry name" value="Phosphoenolpyruvate/pyruvate domain"/>
    <property type="match status" value="1"/>
</dbReference>
<keyword evidence="6" id="KW-0963">Cytoplasm</keyword>
<feature type="binding site" evidence="6">
    <location>
        <begin position="45"/>
        <end position="46"/>
    </location>
    <ligand>
        <name>3-methyl-2-oxobutanoate</name>
        <dbReference type="ChEBI" id="CHEBI:11851"/>
    </ligand>
</feature>
<keyword evidence="6" id="KW-0460">Magnesium</keyword>
<dbReference type="PANTHER" id="PTHR20881:SF0">
    <property type="entry name" value="3-METHYL-2-OXOBUTANOATE HYDROXYMETHYLTRANSFERASE"/>
    <property type="match status" value="1"/>
</dbReference>
<feature type="binding site" evidence="6">
    <location>
        <position position="115"/>
    </location>
    <ligand>
        <name>Mg(2+)</name>
        <dbReference type="ChEBI" id="CHEBI:18420"/>
    </ligand>
</feature>
<comment type="cofactor">
    <cofactor evidence="6">
        <name>Mg(2+)</name>
        <dbReference type="ChEBI" id="CHEBI:18420"/>
    </cofactor>
    <text evidence="6">Binds 1 Mg(2+) ion per subunit.</text>
</comment>
<evidence type="ECO:0000256" key="5">
    <source>
        <dbReference type="ARBA" id="ARBA00022723"/>
    </source>
</evidence>
<comment type="catalytic activity">
    <reaction evidence="6">
        <text>(6R)-5,10-methylene-5,6,7,8-tetrahydrofolate + 3-methyl-2-oxobutanoate + H2O = 2-dehydropantoate + (6S)-5,6,7,8-tetrahydrofolate</text>
        <dbReference type="Rhea" id="RHEA:11824"/>
        <dbReference type="ChEBI" id="CHEBI:11561"/>
        <dbReference type="ChEBI" id="CHEBI:11851"/>
        <dbReference type="ChEBI" id="CHEBI:15377"/>
        <dbReference type="ChEBI" id="CHEBI:15636"/>
        <dbReference type="ChEBI" id="CHEBI:57453"/>
        <dbReference type="EC" id="2.1.2.11"/>
    </reaction>
</comment>
<evidence type="ECO:0000256" key="6">
    <source>
        <dbReference type="HAMAP-Rule" id="MF_00156"/>
    </source>
</evidence>
<dbReference type="GO" id="GO:0003864">
    <property type="term" value="F:3-methyl-2-oxobutanoate hydroxymethyltransferase activity"/>
    <property type="evidence" value="ECO:0007669"/>
    <property type="project" value="UniProtKB-EC"/>
</dbReference>
<keyword evidence="4 6" id="KW-0808">Transferase</keyword>
<dbReference type="PIRSF" id="PIRSF000388">
    <property type="entry name" value="Pantoate_hydroxy_MeTrfase"/>
    <property type="match status" value="1"/>
</dbReference>
<dbReference type="InterPro" id="IPR015813">
    <property type="entry name" value="Pyrv/PenolPyrv_kinase-like_dom"/>
</dbReference>
<comment type="subunit">
    <text evidence="2 6">Homodecamer; pentamer of dimers.</text>
</comment>
<sequence>MDSISLTRLVRMKRERQRIACLTCYDATFARLLESAGVEVLLVGDSLGNVLQGHGSTLAVTLNDMVYHSACVARAISAPLLIADLPFLSYATPAQAIESARRLMGEGGARMVKLEGGSQLLDAVRRLSDFGVPVCAHLGLLPQSVHRLGGYRYQGRDAEAAERIRADALALEQAGATMLVLECVPALLAAELSQMLSLPVIGIGAGADCDGQVLVLHDMLGASVGQPRFSRDFLTGHSGGLRGAVAAYVAAVKAGSFPGSEEILF</sequence>
<proteinExistence type="inferred from homology"/>
<feature type="binding site" evidence="6">
    <location>
        <position position="45"/>
    </location>
    <ligand>
        <name>Mg(2+)</name>
        <dbReference type="ChEBI" id="CHEBI:18420"/>
    </ligand>
</feature>
<evidence type="ECO:0000256" key="3">
    <source>
        <dbReference type="ARBA" id="ARBA00022655"/>
    </source>
</evidence>
<comment type="pathway">
    <text evidence="6">Cofactor biosynthesis; (R)-pantothenate biosynthesis; (R)-pantoate from 3-methyl-2-oxobutanoate: step 1/2.</text>
</comment>
<evidence type="ECO:0000313" key="8">
    <source>
        <dbReference type="Proteomes" id="UP001432180"/>
    </source>
</evidence>